<evidence type="ECO:0000313" key="1">
    <source>
        <dbReference type="EMBL" id="WEK04560.1"/>
    </source>
</evidence>
<proteinExistence type="predicted"/>
<protein>
    <submittedName>
        <fullName evidence="1">Uncharacterized protein</fullName>
    </submittedName>
</protein>
<organism evidence="1 2">
    <name type="scientific">Candidatus Devosia phytovorans</name>
    <dbReference type="NCBI Taxonomy" id="3121372"/>
    <lineage>
        <taxon>Bacteria</taxon>
        <taxon>Pseudomonadati</taxon>
        <taxon>Pseudomonadota</taxon>
        <taxon>Alphaproteobacteria</taxon>
        <taxon>Hyphomicrobiales</taxon>
        <taxon>Devosiaceae</taxon>
        <taxon>Devosia</taxon>
    </lineage>
</organism>
<name>A0AAJ5VVA6_9HYPH</name>
<reference evidence="1" key="1">
    <citation type="submission" date="2023-03" db="EMBL/GenBank/DDBJ databases">
        <title>Andean soil-derived lignocellulolytic bacterial consortium as a source of novel taxa and putative plastic-active enzymes.</title>
        <authorList>
            <person name="Diaz-Garcia L."/>
            <person name="Chuvochina M."/>
            <person name="Feuerriegel G."/>
            <person name="Bunk B."/>
            <person name="Sproer C."/>
            <person name="Streit W.R."/>
            <person name="Rodriguez L.M."/>
            <person name="Overmann J."/>
            <person name="Jimenez D.J."/>
        </authorList>
    </citation>
    <scope>NUCLEOTIDE SEQUENCE</scope>
    <source>
        <strain evidence="1">MAG 4196</strain>
    </source>
</reference>
<accession>A0AAJ5VVA6</accession>
<gene>
    <name evidence="1" type="ORF">P0Y65_20690</name>
</gene>
<sequence length="252" mass="26984">MRISAVEALKGRTLVGSNVLDTPNGALDVQADGSLRTDEERPFISVFTDASEGDDTERGMYGGALTDIVFEMGISMPMVETDQETGISTVVGINIPASDGAFEFFLDIVQRQIVNALSDPDNAWAEIYRDLFTNVVKTKYVGARNSEDGQRLAGHQLRLTVDLCGDPSGSAIEPGSALARFLETLDGSDDAVHADMAEAMRATIDGSALEWETIQRKLGLTRGQVDALGLGPLNDDAGEMSDISIEVEGRQP</sequence>
<evidence type="ECO:0000313" key="2">
    <source>
        <dbReference type="Proteomes" id="UP001217476"/>
    </source>
</evidence>
<dbReference type="AlphaFoldDB" id="A0AAJ5VVA6"/>
<dbReference type="Proteomes" id="UP001217476">
    <property type="component" value="Chromosome"/>
</dbReference>
<dbReference type="EMBL" id="CP119312">
    <property type="protein sequence ID" value="WEK04560.1"/>
    <property type="molecule type" value="Genomic_DNA"/>
</dbReference>